<evidence type="ECO:0000256" key="1">
    <source>
        <dbReference type="SAM" id="SignalP"/>
    </source>
</evidence>
<accession>A0A0R1HQ29</accession>
<evidence type="ECO:0000313" key="3">
    <source>
        <dbReference type="EMBL" id="KRK45258.1"/>
    </source>
</evidence>
<dbReference type="RefSeq" id="WP_057974689.1">
    <property type="nucleotide sequence ID" value="NZ_AZDI01000011.1"/>
</dbReference>
<dbReference type="STRING" id="1423719.FC66_GL000431"/>
<evidence type="ECO:0000259" key="2">
    <source>
        <dbReference type="Pfam" id="PF13731"/>
    </source>
</evidence>
<dbReference type="OrthoDB" id="2282798at2"/>
<dbReference type="InterPro" id="IPR027994">
    <property type="entry name" value="WxL_dom"/>
</dbReference>
<comment type="caution">
    <text evidence="3">The sequence shown here is derived from an EMBL/GenBank/DDBJ whole genome shotgun (WGS) entry which is preliminary data.</text>
</comment>
<dbReference type="Pfam" id="PF13731">
    <property type="entry name" value="WxL"/>
    <property type="match status" value="1"/>
</dbReference>
<gene>
    <name evidence="3" type="ORF">FC66_GL000431</name>
</gene>
<sequence>MIKYILAIFSISIMFGITASKVFAASDPVLNGTTDATVNLTGGASGLSIAAAPNFNFGKSEISSVATTLTSSGTASDGSAIAAQVSDARGTGEGWDLRVSLGSPFKLSDSEGGHLLNGAVLKLRTKTATSTGTGQAPGTLVNELTLNAASQSSVRADVGQGMGTWSMPYTNATLMVPAGNYIGDYTATINWSLTDAPQK</sequence>
<dbReference type="EMBL" id="AZDI01000011">
    <property type="protein sequence ID" value="KRK45258.1"/>
    <property type="molecule type" value="Genomic_DNA"/>
</dbReference>
<name>A0A0R1HQ29_9LACO</name>
<proteinExistence type="predicted"/>
<organism evidence="3 4">
    <name type="scientific">Dellaglioa algida DSM 15638</name>
    <dbReference type="NCBI Taxonomy" id="1423719"/>
    <lineage>
        <taxon>Bacteria</taxon>
        <taxon>Bacillati</taxon>
        <taxon>Bacillota</taxon>
        <taxon>Bacilli</taxon>
        <taxon>Lactobacillales</taxon>
        <taxon>Lactobacillaceae</taxon>
        <taxon>Dellaglioa</taxon>
    </lineage>
</organism>
<dbReference type="Proteomes" id="UP000051450">
    <property type="component" value="Unassembled WGS sequence"/>
</dbReference>
<dbReference type="AlphaFoldDB" id="A0A0R1HQ29"/>
<reference evidence="3 4" key="1">
    <citation type="journal article" date="2015" name="Genome Announc.">
        <title>Expanding the biotechnology potential of lactobacilli through comparative genomics of 213 strains and associated genera.</title>
        <authorList>
            <person name="Sun Z."/>
            <person name="Harris H.M."/>
            <person name="McCann A."/>
            <person name="Guo C."/>
            <person name="Argimon S."/>
            <person name="Zhang W."/>
            <person name="Yang X."/>
            <person name="Jeffery I.B."/>
            <person name="Cooney J.C."/>
            <person name="Kagawa T.F."/>
            <person name="Liu W."/>
            <person name="Song Y."/>
            <person name="Salvetti E."/>
            <person name="Wrobel A."/>
            <person name="Rasinkangas P."/>
            <person name="Parkhill J."/>
            <person name="Rea M.C."/>
            <person name="O'Sullivan O."/>
            <person name="Ritari J."/>
            <person name="Douillard F.P."/>
            <person name="Paul Ross R."/>
            <person name="Yang R."/>
            <person name="Briner A.E."/>
            <person name="Felis G.E."/>
            <person name="de Vos W.M."/>
            <person name="Barrangou R."/>
            <person name="Klaenhammer T.R."/>
            <person name="Caufield P.W."/>
            <person name="Cui Y."/>
            <person name="Zhang H."/>
            <person name="O'Toole P.W."/>
        </authorList>
    </citation>
    <scope>NUCLEOTIDE SEQUENCE [LARGE SCALE GENOMIC DNA]</scope>
    <source>
        <strain evidence="3 4">DSM 15638</strain>
    </source>
</reference>
<feature type="domain" description="WxL" evidence="2">
    <location>
        <begin position="31"/>
        <end position="197"/>
    </location>
</feature>
<feature type="chain" id="PRO_5006405275" description="WxL domain-containing protein" evidence="1">
    <location>
        <begin position="25"/>
        <end position="199"/>
    </location>
</feature>
<keyword evidence="4" id="KW-1185">Reference proteome</keyword>
<protein>
    <recommendedName>
        <fullName evidence="2">WxL domain-containing protein</fullName>
    </recommendedName>
</protein>
<dbReference type="PATRIC" id="fig|1423719.4.peg.435"/>
<keyword evidence="1" id="KW-0732">Signal</keyword>
<feature type="signal peptide" evidence="1">
    <location>
        <begin position="1"/>
        <end position="24"/>
    </location>
</feature>
<evidence type="ECO:0000313" key="4">
    <source>
        <dbReference type="Proteomes" id="UP000051450"/>
    </source>
</evidence>